<dbReference type="Proteomes" id="UP001359485">
    <property type="component" value="Unassembled WGS sequence"/>
</dbReference>
<organism evidence="2 3">
    <name type="scientific">Polyplax serrata</name>
    <name type="common">Common mouse louse</name>
    <dbReference type="NCBI Taxonomy" id="468196"/>
    <lineage>
        <taxon>Eukaryota</taxon>
        <taxon>Metazoa</taxon>
        <taxon>Ecdysozoa</taxon>
        <taxon>Arthropoda</taxon>
        <taxon>Hexapoda</taxon>
        <taxon>Insecta</taxon>
        <taxon>Pterygota</taxon>
        <taxon>Neoptera</taxon>
        <taxon>Paraneoptera</taxon>
        <taxon>Psocodea</taxon>
        <taxon>Troctomorpha</taxon>
        <taxon>Phthiraptera</taxon>
        <taxon>Anoplura</taxon>
        <taxon>Polyplacidae</taxon>
        <taxon>Polyplax</taxon>
    </lineage>
</organism>
<evidence type="ECO:0000256" key="1">
    <source>
        <dbReference type="SAM" id="MobiDB-lite"/>
    </source>
</evidence>
<name>A0ABR1AZR2_POLSC</name>
<feature type="region of interest" description="Disordered" evidence="1">
    <location>
        <begin position="111"/>
        <end position="152"/>
    </location>
</feature>
<reference evidence="2 3" key="1">
    <citation type="submission" date="2023-09" db="EMBL/GenBank/DDBJ databases">
        <title>Genomes of two closely related lineages of the louse Polyplax serrata with different host specificities.</title>
        <authorList>
            <person name="Martinu J."/>
            <person name="Tarabai H."/>
            <person name="Stefka J."/>
            <person name="Hypsa V."/>
        </authorList>
    </citation>
    <scope>NUCLEOTIDE SEQUENCE [LARGE SCALE GENOMIC DNA]</scope>
    <source>
        <strain evidence="2">98ZLc_SE</strain>
    </source>
</reference>
<gene>
    <name evidence="2" type="ORF">RUM44_007092</name>
</gene>
<proteinExistence type="predicted"/>
<evidence type="ECO:0000313" key="2">
    <source>
        <dbReference type="EMBL" id="KAK6632062.1"/>
    </source>
</evidence>
<protein>
    <submittedName>
        <fullName evidence="2">Uncharacterized protein</fullName>
    </submittedName>
</protein>
<dbReference type="EMBL" id="JAWJWF010000005">
    <property type="protein sequence ID" value="KAK6632062.1"/>
    <property type="molecule type" value="Genomic_DNA"/>
</dbReference>
<sequence>MPREEREFREMRRKEKMAISMKLNSCGYLGFMSSFMAAPGKYFSMREMITHTHTEYTMETPTENTEERQLYSAGKTNLIERGMYTERQMDEKVALDGTLHEEEKIRRKELRKALKGNRYSGERERDKTRKKKKSLKNSENGNGKSKAEVQVQ</sequence>
<keyword evidence="3" id="KW-1185">Reference proteome</keyword>
<comment type="caution">
    <text evidence="2">The sequence shown here is derived from an EMBL/GenBank/DDBJ whole genome shotgun (WGS) entry which is preliminary data.</text>
</comment>
<evidence type="ECO:0000313" key="3">
    <source>
        <dbReference type="Proteomes" id="UP001359485"/>
    </source>
</evidence>
<accession>A0ABR1AZR2</accession>